<dbReference type="HOGENOM" id="CLU_3174420_0_0_12"/>
<reference evidence="2" key="1">
    <citation type="journal article" date="2013" name="Stand. Genomic Sci.">
        <title>Genome sequence of the thermophilic fresh-water bacterium Spirochaeta caldaria type strain (H1(T)), reclassification of Spirochaeta caldaria, Spirochaeta stenostrepta, and Spirochaeta zuelzerae in the genus Treponema as Treponema caldaria comb. nov., Treponema stenostrepta comb. nov., and Treponema zuelzerae comb. nov., and emendation of the genus Treponema.</title>
        <authorList>
            <person name="Abt B."/>
            <person name="Goker M."/>
            <person name="Scheuner C."/>
            <person name="Han C."/>
            <person name="Lu M."/>
            <person name="Misra M."/>
            <person name="Lapidus A."/>
            <person name="Nolan M."/>
            <person name="Lucas S."/>
            <person name="Hammon N."/>
            <person name="Deshpande S."/>
            <person name="Cheng J.F."/>
            <person name="Tapia R."/>
            <person name="Goodwin L.A."/>
            <person name="Pitluck S."/>
            <person name="Liolios K."/>
            <person name="Pagani I."/>
            <person name="Ivanova N."/>
            <person name="Mavromatis K."/>
            <person name="Mikhailova N."/>
            <person name="Huntemann M."/>
            <person name="Pati A."/>
            <person name="Chen A."/>
            <person name="Palaniappan K."/>
            <person name="Land M."/>
            <person name="Hauser L."/>
            <person name="Jeffries C.D."/>
            <person name="Rohde M."/>
            <person name="Spring S."/>
            <person name="Gronow S."/>
            <person name="Detter J.C."/>
            <person name="Bristow J."/>
            <person name="Eisen J.A."/>
            <person name="Markowitz V."/>
            <person name="Hugenholtz P."/>
            <person name="Kyrpides N.C."/>
            <person name="Woyke T."/>
            <person name="Klenk H.P."/>
        </authorList>
    </citation>
    <scope>NUCLEOTIDE SEQUENCE</scope>
    <source>
        <strain evidence="2">ATCC 51460 / DSM 7334 / H1</strain>
    </source>
</reference>
<sequence>MNDSDGSHRCVHLVHDVNTDNSEDPLPRRFTPMAGYETERQPIDRVF</sequence>
<protein>
    <submittedName>
        <fullName evidence="1">Uncharacterized protein</fullName>
    </submittedName>
</protein>
<proteinExistence type="predicted"/>
<evidence type="ECO:0000313" key="2">
    <source>
        <dbReference type="Proteomes" id="UP000000503"/>
    </source>
</evidence>
<gene>
    <name evidence="1" type="ordered locus">Spica_2170</name>
</gene>
<name>F8F221_GRAC1</name>
<dbReference type="EMBL" id="CP002868">
    <property type="protein sequence ID" value="AEJ20293.1"/>
    <property type="molecule type" value="Genomic_DNA"/>
</dbReference>
<accession>F8F221</accession>
<dbReference type="KEGG" id="scd:Spica_2170"/>
<dbReference type="STRING" id="744872.Spica_2170"/>
<dbReference type="Proteomes" id="UP000000503">
    <property type="component" value="Chromosome"/>
</dbReference>
<evidence type="ECO:0000313" key="1">
    <source>
        <dbReference type="EMBL" id="AEJ20293.1"/>
    </source>
</evidence>
<keyword evidence="2" id="KW-1185">Reference proteome</keyword>
<dbReference type="AlphaFoldDB" id="F8F221"/>
<organism evidence="1 2">
    <name type="scientific">Gracilinema caldarium (strain ATCC 51460 / DSM 7334 / H1)</name>
    <name type="common">Treponema caldarium</name>
    <dbReference type="NCBI Taxonomy" id="744872"/>
    <lineage>
        <taxon>Bacteria</taxon>
        <taxon>Pseudomonadati</taxon>
        <taxon>Spirochaetota</taxon>
        <taxon>Spirochaetia</taxon>
        <taxon>Spirochaetales</taxon>
        <taxon>Breznakiellaceae</taxon>
        <taxon>Gracilinema</taxon>
    </lineage>
</organism>